<evidence type="ECO:0000256" key="2">
    <source>
        <dbReference type="ARBA" id="ARBA00013855"/>
    </source>
</evidence>
<accession>A0A1G2KG41</accession>
<dbReference type="InterPro" id="IPR055342">
    <property type="entry name" value="MreC_beta-barrel_core"/>
</dbReference>
<evidence type="ECO:0000256" key="1">
    <source>
        <dbReference type="ARBA" id="ARBA00009369"/>
    </source>
</evidence>
<dbReference type="STRING" id="1802270.A3C07_01780"/>
<keyword evidence="3" id="KW-0133">Cell shape</keyword>
<evidence type="ECO:0000313" key="6">
    <source>
        <dbReference type="EMBL" id="OGZ98233.1"/>
    </source>
</evidence>
<dbReference type="PANTHER" id="PTHR34138:SF1">
    <property type="entry name" value="CELL SHAPE-DETERMINING PROTEIN MREC"/>
    <property type="match status" value="1"/>
</dbReference>
<dbReference type="Pfam" id="PF04085">
    <property type="entry name" value="MreC"/>
    <property type="match status" value="1"/>
</dbReference>
<proteinExistence type="inferred from homology"/>
<dbReference type="Proteomes" id="UP000179023">
    <property type="component" value="Unassembled WGS sequence"/>
</dbReference>
<reference evidence="6 7" key="1">
    <citation type="journal article" date="2016" name="Nat. Commun.">
        <title>Thousands of microbial genomes shed light on interconnected biogeochemical processes in an aquifer system.</title>
        <authorList>
            <person name="Anantharaman K."/>
            <person name="Brown C.T."/>
            <person name="Hug L.A."/>
            <person name="Sharon I."/>
            <person name="Castelle C.J."/>
            <person name="Probst A.J."/>
            <person name="Thomas B.C."/>
            <person name="Singh A."/>
            <person name="Wilkins M.J."/>
            <person name="Karaoz U."/>
            <person name="Brodie E.L."/>
            <person name="Williams K.H."/>
            <person name="Hubbard S.S."/>
            <person name="Banfield J.F."/>
        </authorList>
    </citation>
    <scope>NUCLEOTIDE SEQUENCE [LARGE SCALE GENOMIC DNA]</scope>
</reference>
<sequence>MTNRKNVVKAVVLVAVLGVLIFFSSSWPIATVRNLALKILKPVVALAGRFSRVTPVAAEEETLQQMVVRFELETLRQENARFRQALSLRDTVALPVRGFGVVSYFREFGNEFLLLEEGSEAGIRTGNIVLDHYGFVVGFVHEVGDRFAKVAIASNVGNAFESELIPGLLRVLVKSVGGRTFSLEFLPVTASIRTGDFVGVVQSDGGARKTFLLAEVRESVDGPEGIFKEARAVLVARPEILDTVFVISSSR</sequence>
<feature type="domain" description="Rod shape-determining protein MreC beta-barrel core" evidence="5">
    <location>
        <begin position="110"/>
        <end position="247"/>
    </location>
</feature>
<evidence type="ECO:0000256" key="4">
    <source>
        <dbReference type="ARBA" id="ARBA00032089"/>
    </source>
</evidence>
<dbReference type="InterPro" id="IPR042177">
    <property type="entry name" value="Cell/Rod_1"/>
</dbReference>
<evidence type="ECO:0000313" key="7">
    <source>
        <dbReference type="Proteomes" id="UP000179023"/>
    </source>
</evidence>
<comment type="caution">
    <text evidence="6">The sequence shown here is derived from an EMBL/GenBank/DDBJ whole genome shotgun (WGS) entry which is preliminary data.</text>
</comment>
<dbReference type="GO" id="GO:0008360">
    <property type="term" value="P:regulation of cell shape"/>
    <property type="evidence" value="ECO:0007669"/>
    <property type="project" value="UniProtKB-KW"/>
</dbReference>
<dbReference type="InterPro" id="IPR042175">
    <property type="entry name" value="Cell/Rod_MreC_2"/>
</dbReference>
<dbReference type="EMBL" id="MHQI01000071">
    <property type="protein sequence ID" value="OGZ98233.1"/>
    <property type="molecule type" value="Genomic_DNA"/>
</dbReference>
<dbReference type="AlphaFoldDB" id="A0A1G2KG41"/>
<gene>
    <name evidence="6" type="ORF">A3C07_01780</name>
</gene>
<name>A0A1G2KG41_9BACT</name>
<evidence type="ECO:0000256" key="3">
    <source>
        <dbReference type="ARBA" id="ARBA00022960"/>
    </source>
</evidence>
<dbReference type="Gene3D" id="2.40.10.340">
    <property type="entry name" value="Rod shape-determining protein MreC, domain 1"/>
    <property type="match status" value="1"/>
</dbReference>
<comment type="similarity">
    <text evidence="1">Belongs to the MreC family.</text>
</comment>
<dbReference type="GO" id="GO:0005886">
    <property type="term" value="C:plasma membrane"/>
    <property type="evidence" value="ECO:0007669"/>
    <property type="project" value="TreeGrafter"/>
</dbReference>
<organism evidence="6 7">
    <name type="scientific">Candidatus Sungbacteria bacterium RIFCSPHIGHO2_02_FULL_47_11</name>
    <dbReference type="NCBI Taxonomy" id="1802270"/>
    <lineage>
        <taxon>Bacteria</taxon>
        <taxon>Candidatus Sungiibacteriota</taxon>
    </lineage>
</organism>
<dbReference type="InterPro" id="IPR007221">
    <property type="entry name" value="MreC"/>
</dbReference>
<dbReference type="Gene3D" id="2.40.10.350">
    <property type="entry name" value="Rod shape-determining protein MreC, domain 2"/>
    <property type="match status" value="1"/>
</dbReference>
<evidence type="ECO:0000259" key="5">
    <source>
        <dbReference type="Pfam" id="PF04085"/>
    </source>
</evidence>
<protein>
    <recommendedName>
        <fullName evidence="2">Cell shape-determining protein MreC</fullName>
    </recommendedName>
    <alternativeName>
        <fullName evidence="4">Cell shape protein MreC</fullName>
    </alternativeName>
</protein>
<dbReference type="PANTHER" id="PTHR34138">
    <property type="entry name" value="CELL SHAPE-DETERMINING PROTEIN MREC"/>
    <property type="match status" value="1"/>
</dbReference>